<feature type="transmembrane region" description="Helical" evidence="10">
    <location>
        <begin position="150"/>
        <end position="174"/>
    </location>
</feature>
<keyword evidence="8 9" id="KW-0807">Transducer</keyword>
<dbReference type="GO" id="GO:0005886">
    <property type="term" value="C:plasma membrane"/>
    <property type="evidence" value="ECO:0007669"/>
    <property type="project" value="UniProtKB-SubCell"/>
</dbReference>
<dbReference type="PROSITE" id="PS50262">
    <property type="entry name" value="G_PROTEIN_RECEP_F1_2"/>
    <property type="match status" value="1"/>
</dbReference>
<evidence type="ECO:0000256" key="5">
    <source>
        <dbReference type="ARBA" id="ARBA00023040"/>
    </source>
</evidence>
<dbReference type="RefSeq" id="XP_022333622.1">
    <property type="nucleotide sequence ID" value="XM_022477914.1"/>
</dbReference>
<evidence type="ECO:0000313" key="12">
    <source>
        <dbReference type="Proteomes" id="UP000694844"/>
    </source>
</evidence>
<evidence type="ECO:0000256" key="2">
    <source>
        <dbReference type="ARBA" id="ARBA00022475"/>
    </source>
</evidence>
<keyword evidence="6 10" id="KW-0472">Membrane</keyword>
<reference evidence="13" key="1">
    <citation type="submission" date="2025-08" db="UniProtKB">
        <authorList>
            <consortium name="RefSeq"/>
        </authorList>
    </citation>
    <scope>IDENTIFICATION</scope>
    <source>
        <tissue evidence="13">Whole sample</tissue>
    </source>
</reference>
<dbReference type="GO" id="GO:0007187">
    <property type="term" value="P:G protein-coupled receptor signaling pathway, coupled to cyclic nucleotide second messenger"/>
    <property type="evidence" value="ECO:0007669"/>
    <property type="project" value="TreeGrafter"/>
</dbReference>
<dbReference type="KEGG" id="cvn:111130706"/>
<dbReference type="InterPro" id="IPR000276">
    <property type="entry name" value="GPCR_Rhodpsn"/>
</dbReference>
<dbReference type="InterPro" id="IPR017452">
    <property type="entry name" value="GPCR_Rhodpsn_7TM"/>
</dbReference>
<keyword evidence="4 10" id="KW-1133">Transmembrane helix</keyword>
<evidence type="ECO:0000256" key="1">
    <source>
        <dbReference type="ARBA" id="ARBA00004651"/>
    </source>
</evidence>
<evidence type="ECO:0000256" key="10">
    <source>
        <dbReference type="SAM" id="Phobius"/>
    </source>
</evidence>
<keyword evidence="5 9" id="KW-0297">G-protein coupled receptor</keyword>
<feature type="transmembrane region" description="Helical" evidence="10">
    <location>
        <begin position="246"/>
        <end position="266"/>
    </location>
</feature>
<keyword evidence="3 9" id="KW-0812">Transmembrane</keyword>
<feature type="transmembrane region" description="Helical" evidence="10">
    <location>
        <begin position="33"/>
        <end position="59"/>
    </location>
</feature>
<name>A0A8B8DZC4_CRAVI</name>
<dbReference type="Gene3D" id="1.20.1070.10">
    <property type="entry name" value="Rhodopsin 7-helix transmembrane proteins"/>
    <property type="match status" value="1"/>
</dbReference>
<evidence type="ECO:0000256" key="3">
    <source>
        <dbReference type="ARBA" id="ARBA00022692"/>
    </source>
</evidence>
<feature type="transmembrane region" description="Helical" evidence="10">
    <location>
        <begin position="102"/>
        <end position="129"/>
    </location>
</feature>
<proteinExistence type="inferred from homology"/>
<dbReference type="OrthoDB" id="6159456at2759"/>
<feature type="transmembrane region" description="Helical" evidence="10">
    <location>
        <begin position="71"/>
        <end position="96"/>
    </location>
</feature>
<comment type="similarity">
    <text evidence="9">Belongs to the G-protein coupled receptor 1 family.</text>
</comment>
<feature type="transmembrane region" description="Helical" evidence="10">
    <location>
        <begin position="194"/>
        <end position="218"/>
    </location>
</feature>
<dbReference type="SMART" id="SM01381">
    <property type="entry name" value="7TM_GPCR_Srsx"/>
    <property type="match status" value="1"/>
</dbReference>
<dbReference type="Proteomes" id="UP000694844">
    <property type="component" value="Chromosome 4"/>
</dbReference>
<dbReference type="GO" id="GO:0007268">
    <property type="term" value="P:chemical synaptic transmission"/>
    <property type="evidence" value="ECO:0007669"/>
    <property type="project" value="TreeGrafter"/>
</dbReference>
<feature type="transmembrane region" description="Helical" evidence="10">
    <location>
        <begin position="286"/>
        <end position="306"/>
    </location>
</feature>
<comment type="subcellular location">
    <subcellularLocation>
        <location evidence="1">Cell membrane</location>
        <topology evidence="1">Multi-pass membrane protein</topology>
    </subcellularLocation>
</comment>
<feature type="domain" description="G-protein coupled receptors family 1 profile" evidence="11">
    <location>
        <begin position="49"/>
        <end position="303"/>
    </location>
</feature>
<dbReference type="GO" id="GO:0004993">
    <property type="term" value="F:G protein-coupled serotonin receptor activity"/>
    <property type="evidence" value="ECO:0007669"/>
    <property type="project" value="TreeGrafter"/>
</dbReference>
<gene>
    <name evidence="13" type="primary">LOC111130706</name>
</gene>
<organism evidence="12 13">
    <name type="scientific">Crassostrea virginica</name>
    <name type="common">Eastern oyster</name>
    <dbReference type="NCBI Taxonomy" id="6565"/>
    <lineage>
        <taxon>Eukaryota</taxon>
        <taxon>Metazoa</taxon>
        <taxon>Spiralia</taxon>
        <taxon>Lophotrochozoa</taxon>
        <taxon>Mollusca</taxon>
        <taxon>Bivalvia</taxon>
        <taxon>Autobranchia</taxon>
        <taxon>Pteriomorphia</taxon>
        <taxon>Ostreida</taxon>
        <taxon>Ostreoidea</taxon>
        <taxon>Ostreidae</taxon>
        <taxon>Crassostrea</taxon>
    </lineage>
</organism>
<sequence length="339" mass="38690">MESGTFSNHCDTMNLSNNVSLSSPDRRTEVENVFLALFVGIVMLFSVFGNTAVIVAIFMNRLLREELSNRLTVNLAITDLSNGLLVMFSSLFSVIADSWTFGPIYCDLICAINYCLIITSMLTLCFISCDRFQAIAHPLHYIHRMKPTHIYIMIAYAWFQGVVFSAVPPALRWVEYDYWEAICAIQWQKQKDEAVYYVVVAFLLCFLIPGLILIFNYYRIIKQVKTKVTCPSSPISARSYSTSSKAIRSLLIVVIAYFVCMTPFSLTKLMKVLIAEENVLNSHFNSIASVVAFISSAVNPLIYGIFRKDFRRAYKRIFVSIFGREKIHNLQTSWQDYSS</sequence>
<dbReference type="GO" id="GO:0030425">
    <property type="term" value="C:dendrite"/>
    <property type="evidence" value="ECO:0007669"/>
    <property type="project" value="TreeGrafter"/>
</dbReference>
<evidence type="ECO:0000256" key="6">
    <source>
        <dbReference type="ARBA" id="ARBA00023136"/>
    </source>
</evidence>
<keyword evidence="7 9" id="KW-0675">Receptor</keyword>
<evidence type="ECO:0000256" key="7">
    <source>
        <dbReference type="ARBA" id="ARBA00023170"/>
    </source>
</evidence>
<evidence type="ECO:0000256" key="9">
    <source>
        <dbReference type="RuleBase" id="RU000688"/>
    </source>
</evidence>
<evidence type="ECO:0000256" key="4">
    <source>
        <dbReference type="ARBA" id="ARBA00022989"/>
    </source>
</evidence>
<protein>
    <submittedName>
        <fullName evidence="13">5-hydroxytryptamine receptor 1A-alpha-like</fullName>
    </submittedName>
</protein>
<dbReference type="GO" id="GO:0045202">
    <property type="term" value="C:synapse"/>
    <property type="evidence" value="ECO:0007669"/>
    <property type="project" value="GOC"/>
</dbReference>
<dbReference type="PANTHER" id="PTHR24247">
    <property type="entry name" value="5-HYDROXYTRYPTAMINE RECEPTOR"/>
    <property type="match status" value="1"/>
</dbReference>
<evidence type="ECO:0000259" key="11">
    <source>
        <dbReference type="PROSITE" id="PS50262"/>
    </source>
</evidence>
<dbReference type="GeneID" id="111130706"/>
<evidence type="ECO:0000256" key="8">
    <source>
        <dbReference type="ARBA" id="ARBA00023224"/>
    </source>
</evidence>
<dbReference type="SUPFAM" id="SSF81321">
    <property type="entry name" value="Family A G protein-coupled receptor-like"/>
    <property type="match status" value="1"/>
</dbReference>
<accession>A0A8B8DZC4</accession>
<evidence type="ECO:0000313" key="13">
    <source>
        <dbReference type="RefSeq" id="XP_022333622.1"/>
    </source>
</evidence>
<dbReference type="PRINTS" id="PR00237">
    <property type="entry name" value="GPCRRHODOPSN"/>
</dbReference>
<dbReference type="CDD" id="cd00637">
    <property type="entry name" value="7tm_classA_rhodopsin-like"/>
    <property type="match status" value="1"/>
</dbReference>
<keyword evidence="12" id="KW-1185">Reference proteome</keyword>
<dbReference type="AlphaFoldDB" id="A0A8B8DZC4"/>
<dbReference type="Pfam" id="PF00001">
    <property type="entry name" value="7tm_1"/>
    <property type="match status" value="1"/>
</dbReference>
<dbReference type="GO" id="GO:0030594">
    <property type="term" value="F:neurotransmitter receptor activity"/>
    <property type="evidence" value="ECO:0007669"/>
    <property type="project" value="TreeGrafter"/>
</dbReference>
<dbReference type="PROSITE" id="PS00237">
    <property type="entry name" value="G_PROTEIN_RECEP_F1_1"/>
    <property type="match status" value="1"/>
</dbReference>
<keyword evidence="2" id="KW-1003">Cell membrane</keyword>